<feature type="region of interest" description="Disordered" evidence="1">
    <location>
        <begin position="61"/>
        <end position="91"/>
    </location>
</feature>
<evidence type="ECO:0000313" key="3">
    <source>
        <dbReference type="Proteomes" id="UP001187192"/>
    </source>
</evidence>
<gene>
    <name evidence="2" type="ORF">TIFTF001_020188</name>
</gene>
<reference evidence="2" key="1">
    <citation type="submission" date="2023-07" db="EMBL/GenBank/DDBJ databases">
        <title>draft genome sequence of fig (Ficus carica).</title>
        <authorList>
            <person name="Takahashi T."/>
            <person name="Nishimura K."/>
        </authorList>
    </citation>
    <scope>NUCLEOTIDE SEQUENCE</scope>
</reference>
<name>A0AA88ATR9_FICCA</name>
<organism evidence="2 3">
    <name type="scientific">Ficus carica</name>
    <name type="common">Common fig</name>
    <dbReference type="NCBI Taxonomy" id="3494"/>
    <lineage>
        <taxon>Eukaryota</taxon>
        <taxon>Viridiplantae</taxon>
        <taxon>Streptophyta</taxon>
        <taxon>Embryophyta</taxon>
        <taxon>Tracheophyta</taxon>
        <taxon>Spermatophyta</taxon>
        <taxon>Magnoliopsida</taxon>
        <taxon>eudicotyledons</taxon>
        <taxon>Gunneridae</taxon>
        <taxon>Pentapetalae</taxon>
        <taxon>rosids</taxon>
        <taxon>fabids</taxon>
        <taxon>Rosales</taxon>
        <taxon>Moraceae</taxon>
        <taxon>Ficeae</taxon>
        <taxon>Ficus</taxon>
    </lineage>
</organism>
<keyword evidence="3" id="KW-1185">Reference proteome</keyword>
<dbReference type="Proteomes" id="UP001187192">
    <property type="component" value="Unassembled WGS sequence"/>
</dbReference>
<accession>A0AA88ATR9</accession>
<sequence>MSLRLNPNLGPLRPGPATSRDRSRETSHSRTFLQLCSKVSSLSSGSELVCSRKFERIGGGNWTISAPAPPNASNQQQGSAPELDESPVSVELSPVSSEAHFDRLVAQAQQLEESLVFVW</sequence>
<evidence type="ECO:0000313" key="2">
    <source>
        <dbReference type="EMBL" id="GMN51031.1"/>
    </source>
</evidence>
<proteinExistence type="predicted"/>
<feature type="compositionally biased region" description="Basic and acidic residues" evidence="1">
    <location>
        <begin position="19"/>
        <end position="28"/>
    </location>
</feature>
<feature type="compositionally biased region" description="Low complexity" evidence="1">
    <location>
        <begin position="1"/>
        <end position="16"/>
    </location>
</feature>
<dbReference type="AlphaFoldDB" id="A0AA88ATR9"/>
<comment type="caution">
    <text evidence="2">The sequence shown here is derived from an EMBL/GenBank/DDBJ whole genome shotgun (WGS) entry which is preliminary data.</text>
</comment>
<protein>
    <submittedName>
        <fullName evidence="2">Uncharacterized protein</fullName>
    </submittedName>
</protein>
<evidence type="ECO:0000256" key="1">
    <source>
        <dbReference type="SAM" id="MobiDB-lite"/>
    </source>
</evidence>
<dbReference type="EMBL" id="BTGU01000036">
    <property type="protein sequence ID" value="GMN51031.1"/>
    <property type="molecule type" value="Genomic_DNA"/>
</dbReference>
<feature type="region of interest" description="Disordered" evidence="1">
    <location>
        <begin position="1"/>
        <end position="29"/>
    </location>
</feature>